<evidence type="ECO:0000313" key="2">
    <source>
        <dbReference type="EMBL" id="QQP55318.1"/>
    </source>
</evidence>
<reference evidence="3" key="1">
    <citation type="submission" date="2021-01" db="EMBL/GenBank/DDBJ databases">
        <title>Caligus Genome Assembly.</title>
        <authorList>
            <person name="Gallardo-Escarate C."/>
        </authorList>
    </citation>
    <scope>NUCLEOTIDE SEQUENCE [LARGE SCALE GENOMIC DNA]</scope>
</reference>
<accession>A0A7T8KG60</accession>
<protein>
    <submittedName>
        <fullName evidence="2">Uncharacterized protein</fullName>
    </submittedName>
</protein>
<organism evidence="2 3">
    <name type="scientific">Caligus rogercresseyi</name>
    <name type="common">Sea louse</name>
    <dbReference type="NCBI Taxonomy" id="217165"/>
    <lineage>
        <taxon>Eukaryota</taxon>
        <taxon>Metazoa</taxon>
        <taxon>Ecdysozoa</taxon>
        <taxon>Arthropoda</taxon>
        <taxon>Crustacea</taxon>
        <taxon>Multicrustacea</taxon>
        <taxon>Hexanauplia</taxon>
        <taxon>Copepoda</taxon>
        <taxon>Siphonostomatoida</taxon>
        <taxon>Caligidae</taxon>
        <taxon>Caligus</taxon>
    </lineage>
</organism>
<feature type="non-terminal residue" evidence="2">
    <location>
        <position position="108"/>
    </location>
</feature>
<proteinExistence type="predicted"/>
<gene>
    <name evidence="2" type="ORF">FKW44_008461</name>
</gene>
<dbReference type="AlphaFoldDB" id="A0A7T8KG60"/>
<evidence type="ECO:0000256" key="1">
    <source>
        <dbReference type="SAM" id="MobiDB-lite"/>
    </source>
</evidence>
<keyword evidence="3" id="KW-1185">Reference proteome</keyword>
<feature type="region of interest" description="Disordered" evidence="1">
    <location>
        <begin position="80"/>
        <end position="108"/>
    </location>
</feature>
<evidence type="ECO:0000313" key="3">
    <source>
        <dbReference type="Proteomes" id="UP000595437"/>
    </source>
</evidence>
<sequence>MPRCFLAKSKKNMHNRWEENNNSNVENLHLSNNHRSTVGSISAAVAVRSIQEPLNINNNNHNHLNKLAYNLSRKETEALEAKENENLGDSPKHHPSSGFQERIFYGSE</sequence>
<dbReference type="Proteomes" id="UP000595437">
    <property type="component" value="Chromosome 5"/>
</dbReference>
<dbReference type="EMBL" id="CP045894">
    <property type="protein sequence ID" value="QQP55318.1"/>
    <property type="molecule type" value="Genomic_DNA"/>
</dbReference>
<name>A0A7T8KG60_CALRO</name>